<evidence type="ECO:0000256" key="2">
    <source>
        <dbReference type="SAM" id="MobiDB-lite"/>
    </source>
</evidence>
<dbReference type="EMBL" id="AABL01000301">
    <property type="protein sequence ID" value="EAA20429.1"/>
    <property type="molecule type" value="Genomic_DNA"/>
</dbReference>
<protein>
    <submittedName>
        <fullName evidence="3">Uncharacterized protein</fullName>
    </submittedName>
</protein>
<feature type="region of interest" description="Disordered" evidence="2">
    <location>
        <begin position="496"/>
        <end position="520"/>
    </location>
</feature>
<evidence type="ECO:0000313" key="3">
    <source>
        <dbReference type="EMBL" id="EAA20429.1"/>
    </source>
</evidence>
<sequence>EKKDRQIIKEEKNNSRKRSKNIRFESSPQSNKKFKYSNNYMNINNVVEKNDDQDTQYEEEKRQNLLKNTRAKSYSSIIKKNCKLMSYGQNKDYDSMPKTSIKKKVRFQKEVTIIPNLPLKKNNIDFPNLINENNNMLISYEQNRNINNVIERQGNQNVSIKKEIKINPSKLDNVNNNIMNLNIVTKNNAKNKYMNSVNDTCQNREICTPIHMTHKNNNEIFKSRETESLSKSLQKRDMYIKQGLYKDIGMDLINVVHKLREEKAISEQHEEKKIEPTNELSKNTGIDSNDEASITTEFKTVDEILAENERRILNYYAMLDKAEAIKKEQEIKNNTNENLIKKEKEIKNSADKILIKKEQEIKNSADKILIKKEQEIKNSADKILIKKEKEINNSTNEILIKKEKEIKNSIDKNLIKKEKEEPIVVNNNNLSPLNSRKRALSEKPTPPKKYTKKILKRNVNKSASCSPSQSRHSLSDNKNIYAKNDMKDIKTLEKSNNVNDHNENSHYSEGGATDSSAAAQSSVDKMYERYLKYAGTKRDWENRFVEGKSNPFSNGQPYHNDILEKHTSCLISERTQRHLEKRSYEFQKQKERERMNRNSTRPVVEAPKVKEYNCKVLTEYWDWDNEQTKEFWSWDKKDNLNFWNMDYDNAKKFWMWEKEKQETCKNISNNTMNLENEDILNIIKEIIESRNINIPTTNTQNLEKNIDISTSTPILEKNYMPQKNIPKTPKNTPTPPKNIQTTPKNTPTSKKNTPTPTKNTSTPTKKYSNNIRK</sequence>
<feature type="coiled-coil region" evidence="1">
    <location>
        <begin position="325"/>
        <end position="352"/>
    </location>
</feature>
<feature type="compositionally biased region" description="Basic residues" evidence="2">
    <location>
        <begin position="449"/>
        <end position="459"/>
    </location>
</feature>
<reference evidence="3 4" key="1">
    <citation type="journal article" date="2002" name="Nature">
        <title>Genome sequence and comparative analysis of the model rodent malaria parasite Plasmodium yoelii yoelii.</title>
        <authorList>
            <person name="Carlton J.M."/>
            <person name="Angiuoli S.V."/>
            <person name="Suh B.B."/>
            <person name="Kooij T.W."/>
            <person name="Pertea M."/>
            <person name="Silva J.C."/>
            <person name="Ermolaeva M.D."/>
            <person name="Allen J.E."/>
            <person name="Selengut J.D."/>
            <person name="Koo H.L."/>
            <person name="Peterson J.D."/>
            <person name="Pop M."/>
            <person name="Kosack D.S."/>
            <person name="Shumway M.F."/>
            <person name="Bidwell S.L."/>
            <person name="Shallom S.J."/>
            <person name="van Aken S.E."/>
            <person name="Riedmuller S.B."/>
            <person name="Feldblyum T.V."/>
            <person name="Cho J.K."/>
            <person name="Quackenbush J."/>
            <person name="Sedegah M."/>
            <person name="Shoaibi A."/>
            <person name="Cummings L.M."/>
            <person name="Florens L."/>
            <person name="Yates J.R."/>
            <person name="Raine J.D."/>
            <person name="Sinden R.E."/>
            <person name="Harris M.A."/>
            <person name="Cunningham D.A."/>
            <person name="Preiser P.R."/>
            <person name="Bergman L.W."/>
            <person name="Vaidya A.B."/>
            <person name="van Lin L.H."/>
            <person name="Janse C.J."/>
            <person name="Waters A.P."/>
            <person name="Smith H.O."/>
            <person name="White O.R."/>
            <person name="Salzberg S.L."/>
            <person name="Venter J.C."/>
            <person name="Fraser C.M."/>
            <person name="Hoffman S.L."/>
            <person name="Gardner M.J."/>
            <person name="Carucci D.J."/>
        </authorList>
    </citation>
    <scope>NUCLEOTIDE SEQUENCE [LARGE SCALE GENOMIC DNA]</scope>
    <source>
        <strain evidence="3 4">17XNL</strain>
    </source>
</reference>
<feature type="non-terminal residue" evidence="3">
    <location>
        <position position="1"/>
    </location>
</feature>
<dbReference type="InParanoid" id="Q7RQF8"/>
<name>Q7RQF8_PLAYO</name>
<comment type="caution">
    <text evidence="3">The sequence shown here is derived from an EMBL/GenBank/DDBJ whole genome shotgun (WGS) entry which is preliminary data.</text>
</comment>
<proteinExistence type="predicted"/>
<feature type="region of interest" description="Disordered" evidence="2">
    <location>
        <begin position="1"/>
        <end position="35"/>
    </location>
</feature>
<feature type="compositionally biased region" description="Polar residues" evidence="2">
    <location>
        <begin position="24"/>
        <end position="35"/>
    </location>
</feature>
<feature type="compositionally biased region" description="Basic and acidic residues" evidence="2">
    <location>
        <begin position="1"/>
        <end position="14"/>
    </location>
</feature>
<organism evidence="3 4">
    <name type="scientific">Plasmodium yoelii yoelii</name>
    <dbReference type="NCBI Taxonomy" id="73239"/>
    <lineage>
        <taxon>Eukaryota</taxon>
        <taxon>Sar</taxon>
        <taxon>Alveolata</taxon>
        <taxon>Apicomplexa</taxon>
        <taxon>Aconoidasida</taxon>
        <taxon>Haemosporida</taxon>
        <taxon>Plasmodiidae</taxon>
        <taxon>Plasmodium</taxon>
        <taxon>Plasmodium (Vinckeia)</taxon>
    </lineage>
</organism>
<feature type="region of interest" description="Disordered" evidence="2">
    <location>
        <begin position="713"/>
        <end position="773"/>
    </location>
</feature>
<keyword evidence="4" id="KW-1185">Reference proteome</keyword>
<dbReference type="AlphaFoldDB" id="Q7RQF8"/>
<accession>Q7RQF8</accession>
<dbReference type="PaxDb" id="73239-Q7RQF8"/>
<dbReference type="Proteomes" id="UP000008553">
    <property type="component" value="Unassembled WGS sequence"/>
</dbReference>
<evidence type="ECO:0000256" key="1">
    <source>
        <dbReference type="SAM" id="Coils"/>
    </source>
</evidence>
<evidence type="ECO:0000313" key="4">
    <source>
        <dbReference type="Proteomes" id="UP000008553"/>
    </source>
</evidence>
<feature type="compositionally biased region" description="Low complexity" evidence="2">
    <location>
        <begin position="721"/>
        <end position="773"/>
    </location>
</feature>
<feature type="compositionally biased region" description="Polar residues" evidence="2">
    <location>
        <begin position="460"/>
        <end position="478"/>
    </location>
</feature>
<keyword evidence="1" id="KW-0175">Coiled coil</keyword>
<gene>
    <name evidence="3" type="ORF">PY01140</name>
</gene>
<feature type="region of interest" description="Disordered" evidence="2">
    <location>
        <begin position="427"/>
        <end position="481"/>
    </location>
</feature>
<dbReference type="STRING" id="73239.Q7RQF8"/>